<proteinExistence type="predicted"/>
<evidence type="ECO:0000313" key="2">
    <source>
        <dbReference type="Proteomes" id="UP000008281"/>
    </source>
</evidence>
<gene>
    <name evidence="1" type="ORF">CRE_13083</name>
</gene>
<reference evidence="1" key="1">
    <citation type="submission" date="2007-07" db="EMBL/GenBank/DDBJ databases">
        <title>PCAP assembly of the Caenorhabditis remanei genome.</title>
        <authorList>
            <consortium name="The Caenorhabditis remanei Sequencing Consortium"/>
            <person name="Wilson R.K."/>
        </authorList>
    </citation>
    <scope>NUCLEOTIDE SEQUENCE [LARGE SCALE GENOMIC DNA]</scope>
    <source>
        <strain evidence="1">PB4641</strain>
    </source>
</reference>
<dbReference type="InParanoid" id="E3NBP6"/>
<dbReference type="AlphaFoldDB" id="E3NBP6"/>
<sequence length="78" mass="8951">MLDTSMNTSCQCQPNASLRRTMHCYNIVAIGAPTFPTHTWLLLQDIKCPGIQHLTKINVESWRRYQTVEDEQNDESLG</sequence>
<protein>
    <submittedName>
        <fullName evidence="1">Uncharacterized protein</fullName>
    </submittedName>
</protein>
<keyword evidence="2" id="KW-1185">Reference proteome</keyword>
<accession>E3NBP6</accession>
<dbReference type="EMBL" id="DS268587">
    <property type="protein sequence ID" value="EFO92042.1"/>
    <property type="molecule type" value="Genomic_DNA"/>
</dbReference>
<evidence type="ECO:0000313" key="1">
    <source>
        <dbReference type="EMBL" id="EFO92042.1"/>
    </source>
</evidence>
<dbReference type="HOGENOM" id="CLU_2624368_0_0_1"/>
<name>E3NBP6_CAERE</name>
<organism evidence="2">
    <name type="scientific">Caenorhabditis remanei</name>
    <name type="common">Caenorhabditis vulgaris</name>
    <dbReference type="NCBI Taxonomy" id="31234"/>
    <lineage>
        <taxon>Eukaryota</taxon>
        <taxon>Metazoa</taxon>
        <taxon>Ecdysozoa</taxon>
        <taxon>Nematoda</taxon>
        <taxon>Chromadorea</taxon>
        <taxon>Rhabditida</taxon>
        <taxon>Rhabditina</taxon>
        <taxon>Rhabditomorpha</taxon>
        <taxon>Rhabditoidea</taxon>
        <taxon>Rhabditidae</taxon>
        <taxon>Peloderinae</taxon>
        <taxon>Caenorhabditis</taxon>
    </lineage>
</organism>
<dbReference type="Proteomes" id="UP000008281">
    <property type="component" value="Unassembled WGS sequence"/>
</dbReference>